<comment type="similarity">
    <text evidence="3">Belongs to the gas vesicle GvpF/GvpL family.</text>
</comment>
<dbReference type="RefSeq" id="WP_236332935.1">
    <property type="nucleotide sequence ID" value="NZ_JAKIJS010000001.1"/>
</dbReference>
<accession>A0ABS9GX74</accession>
<dbReference type="PANTHER" id="PTHR36852">
    <property type="entry name" value="PROTEIN GVPL 2"/>
    <property type="match status" value="1"/>
</dbReference>
<reference evidence="5 6" key="1">
    <citation type="submission" date="2022-01" db="EMBL/GenBank/DDBJ databases">
        <title>Alkalihalobacillus sp. EGI L200015, a novel bacterium isolated from a salt lake sediment.</title>
        <authorList>
            <person name="Gao L."/>
            <person name="Fang B.-Z."/>
            <person name="Li W.-J."/>
        </authorList>
    </citation>
    <scope>NUCLEOTIDE SEQUENCE [LARGE SCALE GENOMIC DNA]</scope>
    <source>
        <strain evidence="5 6">KCTC 12718</strain>
    </source>
</reference>
<evidence type="ECO:0000256" key="3">
    <source>
        <dbReference type="ARBA" id="ARBA00035643"/>
    </source>
</evidence>
<dbReference type="EMBL" id="JAKIJS010000001">
    <property type="protein sequence ID" value="MCF6137387.1"/>
    <property type="molecule type" value="Genomic_DNA"/>
</dbReference>
<dbReference type="PANTHER" id="PTHR36852:SF1">
    <property type="entry name" value="PROTEIN GVPL 2"/>
    <property type="match status" value="1"/>
</dbReference>
<evidence type="ECO:0000256" key="1">
    <source>
        <dbReference type="ARBA" id="ARBA00022987"/>
    </source>
</evidence>
<protein>
    <submittedName>
        <fullName evidence="5">GvpL/GvpF family gas vesicle protein</fullName>
    </submittedName>
</protein>
<keyword evidence="1" id="KW-0304">Gas vesicle</keyword>
<organism evidence="5 6">
    <name type="scientific">Pseudalkalibacillus berkeleyi</name>
    <dbReference type="NCBI Taxonomy" id="1069813"/>
    <lineage>
        <taxon>Bacteria</taxon>
        <taxon>Bacillati</taxon>
        <taxon>Bacillota</taxon>
        <taxon>Bacilli</taxon>
        <taxon>Bacillales</taxon>
        <taxon>Fictibacillaceae</taxon>
        <taxon>Pseudalkalibacillus</taxon>
    </lineage>
</organism>
<sequence length="280" mass="33055">MGRIDEEEGLMKVNKYIYLYALTETHQLKEQSLPILNGFDTSEKLYTITTNEITAIVCDLDPKEFAEESINNKIESDQEWLQTKAFHHHETLLKLFSLFQVIPLKFCTIYENEKNLKEKINSNEEDLKQTFKSLEGNEEWNLKIYCDDDQLKRNVFKHNATVEAKRQEIRTLTPGKQYFEKKKIDKLVEVEVENEKEKICHSLHENLKQYAEDASIKKNWSQNATGRKEHMAWNSVFLIPKSRVNQYLKEIAKIEENLTTKGWRIEATGPWPPYHYSSFS</sequence>
<evidence type="ECO:0000256" key="4">
    <source>
        <dbReference type="SAM" id="Coils"/>
    </source>
</evidence>
<evidence type="ECO:0000313" key="5">
    <source>
        <dbReference type="EMBL" id="MCF6137387.1"/>
    </source>
</evidence>
<comment type="caution">
    <text evidence="5">The sequence shown here is derived from an EMBL/GenBank/DDBJ whole genome shotgun (WGS) entry which is preliminary data.</text>
</comment>
<proteinExistence type="inferred from homology"/>
<gene>
    <name evidence="5" type="ORF">L2716_06565</name>
</gene>
<feature type="coiled-coil region" evidence="4">
    <location>
        <begin position="110"/>
        <end position="137"/>
    </location>
</feature>
<dbReference type="Pfam" id="PF06386">
    <property type="entry name" value="GvpL_GvpF"/>
    <property type="match status" value="1"/>
</dbReference>
<dbReference type="InterPro" id="IPR009430">
    <property type="entry name" value="GvpL/GvpF"/>
</dbReference>
<comment type="subcellular location">
    <subcellularLocation>
        <location evidence="2">Gas vesicle</location>
    </subcellularLocation>
</comment>
<name>A0ABS9GX74_9BACL</name>
<evidence type="ECO:0000313" key="6">
    <source>
        <dbReference type="Proteomes" id="UP001649381"/>
    </source>
</evidence>
<keyword evidence="6" id="KW-1185">Reference proteome</keyword>
<dbReference type="Proteomes" id="UP001649381">
    <property type="component" value="Unassembled WGS sequence"/>
</dbReference>
<evidence type="ECO:0000256" key="2">
    <source>
        <dbReference type="ARBA" id="ARBA00035108"/>
    </source>
</evidence>
<keyword evidence="4" id="KW-0175">Coiled coil</keyword>